<protein>
    <recommendedName>
        <fullName evidence="1">Inner membrane protein</fullName>
    </recommendedName>
</protein>
<keyword evidence="1 2" id="KW-0472">Membrane</keyword>
<evidence type="ECO:0000256" key="1">
    <source>
        <dbReference type="PIRNR" id="PIRNR016789"/>
    </source>
</evidence>
<keyword evidence="4" id="KW-1185">Reference proteome</keyword>
<name>A0A917PT69_9PSED</name>
<evidence type="ECO:0000313" key="3">
    <source>
        <dbReference type="EMBL" id="GGJ90002.1"/>
    </source>
</evidence>
<comment type="subcellular location">
    <subcellularLocation>
        <location evidence="1">Cell inner membrane</location>
        <topology evidence="1">Multi-pass membrane protein</topology>
    </subcellularLocation>
</comment>
<organism evidence="3 4">
    <name type="scientific">Pseudomonas matsuisoli</name>
    <dbReference type="NCBI Taxonomy" id="1515666"/>
    <lineage>
        <taxon>Bacteria</taxon>
        <taxon>Pseudomonadati</taxon>
        <taxon>Pseudomonadota</taxon>
        <taxon>Gammaproteobacteria</taxon>
        <taxon>Pseudomonadales</taxon>
        <taxon>Pseudomonadaceae</taxon>
        <taxon>Pseudomonas</taxon>
    </lineage>
</organism>
<keyword evidence="2" id="KW-1133">Transmembrane helix</keyword>
<dbReference type="InterPro" id="IPR007401">
    <property type="entry name" value="DUF454"/>
</dbReference>
<sequence length="132" mass="14724">MPYDDGAPLRRHPLVRHLLFAAGWVSIGLGVIGIALPLLPTTPFLLLAAACFARSSPRFYRWLIHHRYLGPWIADYLEGRGVPVKAKVMAIALLWLGIGFSAWTVDLAYVRAILLACAVFVTGYILRQPTRR</sequence>
<feature type="transmembrane region" description="Helical" evidence="2">
    <location>
        <begin position="84"/>
        <end position="103"/>
    </location>
</feature>
<proteinExistence type="predicted"/>
<dbReference type="GO" id="GO:0005886">
    <property type="term" value="C:plasma membrane"/>
    <property type="evidence" value="ECO:0007669"/>
    <property type="project" value="UniProtKB-SubCell"/>
</dbReference>
<reference evidence="3" key="2">
    <citation type="submission" date="2020-09" db="EMBL/GenBank/DDBJ databases">
        <authorList>
            <person name="Sun Q."/>
            <person name="Ohkuma M."/>
        </authorList>
    </citation>
    <scope>NUCLEOTIDE SEQUENCE</scope>
    <source>
        <strain evidence="3">JCM 30078</strain>
    </source>
</reference>
<feature type="transmembrane region" description="Helical" evidence="2">
    <location>
        <begin position="18"/>
        <end position="38"/>
    </location>
</feature>
<comment type="caution">
    <text evidence="3">The sequence shown here is derived from an EMBL/GenBank/DDBJ whole genome shotgun (WGS) entry which is preliminary data.</text>
</comment>
<dbReference type="AlphaFoldDB" id="A0A917PT69"/>
<dbReference type="PIRSF" id="PIRSF016789">
    <property type="entry name" value="DUF454"/>
    <property type="match status" value="1"/>
</dbReference>
<dbReference type="EMBL" id="BMPO01000003">
    <property type="protein sequence ID" value="GGJ90002.1"/>
    <property type="molecule type" value="Genomic_DNA"/>
</dbReference>
<evidence type="ECO:0000313" key="4">
    <source>
        <dbReference type="Proteomes" id="UP000635983"/>
    </source>
</evidence>
<keyword evidence="2" id="KW-0812">Transmembrane</keyword>
<dbReference type="RefSeq" id="WP_229779295.1">
    <property type="nucleotide sequence ID" value="NZ_BMPO01000003.1"/>
</dbReference>
<dbReference type="Proteomes" id="UP000635983">
    <property type="component" value="Unassembled WGS sequence"/>
</dbReference>
<accession>A0A917PT69</accession>
<dbReference type="PANTHER" id="PTHR35813:SF1">
    <property type="entry name" value="INNER MEMBRANE PROTEIN YBAN"/>
    <property type="match status" value="1"/>
</dbReference>
<dbReference type="Pfam" id="PF04304">
    <property type="entry name" value="DUF454"/>
    <property type="match status" value="1"/>
</dbReference>
<reference evidence="3" key="1">
    <citation type="journal article" date="2014" name="Int. J. Syst. Evol. Microbiol.">
        <title>Complete genome sequence of Corynebacterium casei LMG S-19264T (=DSM 44701T), isolated from a smear-ripened cheese.</title>
        <authorList>
            <consortium name="US DOE Joint Genome Institute (JGI-PGF)"/>
            <person name="Walter F."/>
            <person name="Albersmeier A."/>
            <person name="Kalinowski J."/>
            <person name="Ruckert C."/>
        </authorList>
    </citation>
    <scope>NUCLEOTIDE SEQUENCE</scope>
    <source>
        <strain evidence="3">JCM 30078</strain>
    </source>
</reference>
<gene>
    <name evidence="3" type="ORF">GCM10009304_14440</name>
</gene>
<keyword evidence="1" id="KW-0997">Cell inner membrane</keyword>
<feature type="transmembrane region" description="Helical" evidence="2">
    <location>
        <begin position="109"/>
        <end position="126"/>
    </location>
</feature>
<evidence type="ECO:0000256" key="2">
    <source>
        <dbReference type="SAM" id="Phobius"/>
    </source>
</evidence>
<keyword evidence="1" id="KW-1003">Cell membrane</keyword>
<dbReference type="PANTHER" id="PTHR35813">
    <property type="entry name" value="INNER MEMBRANE PROTEIN YBAN"/>
    <property type="match status" value="1"/>
</dbReference>